<dbReference type="RefSeq" id="WP_058733538.1">
    <property type="nucleotide sequence ID" value="NZ_LDTD01000066.1"/>
</dbReference>
<dbReference type="Pfam" id="PF03922">
    <property type="entry name" value="OmpW"/>
    <property type="match status" value="1"/>
</dbReference>
<dbReference type="Proteomes" id="UP000072867">
    <property type="component" value="Unassembled WGS sequence"/>
</dbReference>
<proteinExistence type="inferred from homology"/>
<reference evidence="3 4" key="1">
    <citation type="journal article" date="2016" name="Front. Microbiol.">
        <title>Genomic Resource of Rice Seed Associated Bacteria.</title>
        <authorList>
            <person name="Midha S."/>
            <person name="Bansal K."/>
            <person name="Sharma S."/>
            <person name="Kumar N."/>
            <person name="Patil P.P."/>
            <person name="Chaudhry V."/>
            <person name="Patil P.B."/>
        </authorList>
    </citation>
    <scope>NUCLEOTIDE SEQUENCE [LARGE SCALE GENOMIC DNA]</scope>
    <source>
        <strain evidence="3 4">NS319</strain>
    </source>
</reference>
<dbReference type="PANTHER" id="PTHR36920">
    <property type="match status" value="1"/>
</dbReference>
<dbReference type="PANTHER" id="PTHR36920:SF1">
    <property type="entry name" value="OUTER MEMBRANE PROTEIN W"/>
    <property type="match status" value="1"/>
</dbReference>
<dbReference type="PATRIC" id="fig|33051.3.peg.3236"/>
<gene>
    <name evidence="3" type="ORF">NS319_10310</name>
</gene>
<evidence type="ECO:0000313" key="4">
    <source>
        <dbReference type="Proteomes" id="UP000072867"/>
    </source>
</evidence>
<organism evidence="3 4">
    <name type="scientific">Sphingomonas sanguinis</name>
    <dbReference type="NCBI Taxonomy" id="33051"/>
    <lineage>
        <taxon>Bacteria</taxon>
        <taxon>Pseudomonadati</taxon>
        <taxon>Pseudomonadota</taxon>
        <taxon>Alphaproteobacteria</taxon>
        <taxon>Sphingomonadales</taxon>
        <taxon>Sphingomonadaceae</taxon>
        <taxon>Sphingomonas</taxon>
    </lineage>
</organism>
<dbReference type="AlphaFoldDB" id="A0A147HXA8"/>
<dbReference type="GO" id="GO:0055085">
    <property type="term" value="P:transmembrane transport"/>
    <property type="evidence" value="ECO:0007669"/>
    <property type="project" value="TreeGrafter"/>
</dbReference>
<evidence type="ECO:0000256" key="1">
    <source>
        <dbReference type="ARBA" id="ARBA00009330"/>
    </source>
</evidence>
<evidence type="ECO:0000313" key="3">
    <source>
        <dbReference type="EMBL" id="KTT69528.1"/>
    </source>
</evidence>
<dbReference type="GO" id="GO:0019867">
    <property type="term" value="C:outer membrane"/>
    <property type="evidence" value="ECO:0007669"/>
    <property type="project" value="InterPro"/>
</dbReference>
<comment type="similarity">
    <text evidence="1">Belongs to the OmpW/AlkL family.</text>
</comment>
<dbReference type="InterPro" id="IPR011250">
    <property type="entry name" value="OMP/PagP_B-barrel"/>
</dbReference>
<dbReference type="InterPro" id="IPR005618">
    <property type="entry name" value="OMPW"/>
</dbReference>
<comment type="caution">
    <text evidence="3">The sequence shown here is derived from an EMBL/GenBank/DDBJ whole genome shotgun (WGS) entry which is preliminary data.</text>
</comment>
<sequence>MRAAMVLVMLAGPAMATPALAQSVDAARVGIRAGDVLLRVRAITVVPNEDSGGITPAFPNERLAVGNAVMPEVDATYMATDHFGFELIASTTKHSAKGTSGTTGGIGTLATTWVLPPTLTAQYHFSPTAHLRPYLGAGINYTVFWNEKASAGLQAAVGRTHVGMKDSVGWAAQAGVDVDITPKLFLNLDVKYIDMGTTVRLDTAAAGTQQVKLDLNPLVFGVGMGLRL</sequence>
<dbReference type="EMBL" id="LDTD01000066">
    <property type="protein sequence ID" value="KTT69528.1"/>
    <property type="molecule type" value="Genomic_DNA"/>
</dbReference>
<evidence type="ECO:0000256" key="2">
    <source>
        <dbReference type="SAM" id="SignalP"/>
    </source>
</evidence>
<dbReference type="STRING" id="33051.SB4_03490"/>
<accession>A0A147HXA8</accession>
<protein>
    <submittedName>
        <fullName evidence="3">Membrane protein</fullName>
    </submittedName>
</protein>
<feature type="chain" id="PRO_5007547950" evidence="2">
    <location>
        <begin position="22"/>
        <end position="228"/>
    </location>
</feature>
<dbReference type="SUPFAM" id="SSF56925">
    <property type="entry name" value="OMPA-like"/>
    <property type="match status" value="1"/>
</dbReference>
<feature type="signal peptide" evidence="2">
    <location>
        <begin position="1"/>
        <end position="21"/>
    </location>
</feature>
<name>A0A147HXA8_9SPHN</name>
<dbReference type="Gene3D" id="2.40.160.20">
    <property type="match status" value="1"/>
</dbReference>
<keyword evidence="2" id="KW-0732">Signal</keyword>